<dbReference type="HAMAP" id="MF_00048">
    <property type="entry name" value="UPF0102"/>
    <property type="match status" value="1"/>
</dbReference>
<dbReference type="CDD" id="cd20736">
    <property type="entry name" value="PoNe_Nuclease"/>
    <property type="match status" value="1"/>
</dbReference>
<comment type="similarity">
    <text evidence="1 2">Belongs to the UPF0102 family.</text>
</comment>
<dbReference type="InterPro" id="IPR003509">
    <property type="entry name" value="UPF0102_YraN-like"/>
</dbReference>
<dbReference type="Proteomes" id="UP000018072">
    <property type="component" value="Unassembled WGS sequence"/>
</dbReference>
<proteinExistence type="inferred from homology"/>
<dbReference type="SUPFAM" id="SSF52980">
    <property type="entry name" value="Restriction endonuclease-like"/>
    <property type="match status" value="1"/>
</dbReference>
<dbReference type="STRING" id="1263103.BN741_00079"/>
<dbReference type="GO" id="GO:0003676">
    <property type="term" value="F:nucleic acid binding"/>
    <property type="evidence" value="ECO:0007669"/>
    <property type="project" value="InterPro"/>
</dbReference>
<dbReference type="PANTHER" id="PTHR34039:SF1">
    <property type="entry name" value="UPF0102 PROTEIN YRAN"/>
    <property type="match status" value="1"/>
</dbReference>
<protein>
    <recommendedName>
        <fullName evidence="2">UPF0102 protein BN741_00079</fullName>
    </recommendedName>
</protein>
<dbReference type="PANTHER" id="PTHR34039">
    <property type="entry name" value="UPF0102 PROTEIN YRAN"/>
    <property type="match status" value="1"/>
</dbReference>
<dbReference type="Gene3D" id="3.40.1350.10">
    <property type="match status" value="1"/>
</dbReference>
<name>R7H197_9BACT</name>
<comment type="caution">
    <text evidence="3">The sequence shown here is derived from an EMBL/GenBank/DDBJ whole genome shotgun (WGS) entry which is preliminary data.</text>
</comment>
<dbReference type="InterPro" id="IPR011856">
    <property type="entry name" value="tRNA_endonuc-like_dom_sf"/>
</dbReference>
<dbReference type="Pfam" id="PF02021">
    <property type="entry name" value="UPF0102"/>
    <property type="match status" value="1"/>
</dbReference>
<organism evidence="3">
    <name type="scientific">Leyella stercorea CAG:629</name>
    <dbReference type="NCBI Taxonomy" id="1263103"/>
    <lineage>
        <taxon>Bacteria</taxon>
        <taxon>Pseudomonadati</taxon>
        <taxon>Bacteroidota</taxon>
        <taxon>Bacteroidia</taxon>
        <taxon>Bacteroidales</taxon>
        <taxon>Prevotellaceae</taxon>
        <taxon>Leyella</taxon>
    </lineage>
</organism>
<gene>
    <name evidence="3" type="ORF">BN741_00079</name>
</gene>
<dbReference type="AlphaFoldDB" id="R7H197"/>
<reference evidence="3" key="1">
    <citation type="submission" date="2012-11" db="EMBL/GenBank/DDBJ databases">
        <title>Dependencies among metagenomic species, viruses, plasmids and units of genetic variation.</title>
        <authorList>
            <person name="Nielsen H.B."/>
            <person name="Almeida M."/>
            <person name="Juncker A.S."/>
            <person name="Rasmussen S."/>
            <person name="Li J."/>
            <person name="Sunagawa S."/>
            <person name="Plichta D."/>
            <person name="Gautier L."/>
            <person name="Le Chatelier E."/>
            <person name="Peletier E."/>
            <person name="Bonde I."/>
            <person name="Nielsen T."/>
            <person name="Manichanh C."/>
            <person name="Arumugam M."/>
            <person name="Batto J."/>
            <person name="Santos M.B.Q.D."/>
            <person name="Blom N."/>
            <person name="Borruel N."/>
            <person name="Burgdorf K.S."/>
            <person name="Boumezbeur F."/>
            <person name="Casellas F."/>
            <person name="Dore J."/>
            <person name="Guarner F."/>
            <person name="Hansen T."/>
            <person name="Hildebrand F."/>
            <person name="Kaas R.S."/>
            <person name="Kennedy S."/>
            <person name="Kristiansen K."/>
            <person name="Kultima J.R."/>
            <person name="Leonard P."/>
            <person name="Levenez F."/>
            <person name="Lund O."/>
            <person name="Moumen B."/>
            <person name="Le Paslier D."/>
            <person name="Pons N."/>
            <person name="Pedersen O."/>
            <person name="Prifti E."/>
            <person name="Qin J."/>
            <person name="Raes J."/>
            <person name="Tap J."/>
            <person name="Tims S."/>
            <person name="Ussery D.W."/>
            <person name="Yamada T."/>
            <person name="MetaHit consortium"/>
            <person name="Renault P."/>
            <person name="Sicheritz-Ponten T."/>
            <person name="Bork P."/>
            <person name="Wang J."/>
            <person name="Brunak S."/>
            <person name="Ehrlich S.D."/>
        </authorList>
    </citation>
    <scope>NUCLEOTIDE SEQUENCE [LARGE SCALE GENOMIC DNA]</scope>
</reference>
<dbReference type="InterPro" id="IPR011335">
    <property type="entry name" value="Restrct_endonuc-II-like"/>
</dbReference>
<evidence type="ECO:0000256" key="2">
    <source>
        <dbReference type="HAMAP-Rule" id="MF_00048"/>
    </source>
</evidence>
<evidence type="ECO:0000256" key="1">
    <source>
        <dbReference type="ARBA" id="ARBA00006738"/>
    </source>
</evidence>
<dbReference type="EMBL" id="CBIT010000146">
    <property type="protein sequence ID" value="CDE32728.1"/>
    <property type="molecule type" value="Genomic_DNA"/>
</dbReference>
<evidence type="ECO:0000313" key="3">
    <source>
        <dbReference type="EMBL" id="CDE32728.1"/>
    </source>
</evidence>
<accession>R7H197</accession>
<sequence>MYFNVVEVELNKNKPTCFVVSPNSCTFACKTNNMAKHNDTGKWGEEMAADYLRNSGYEIIERDWRDGHRDIDIIARSPDLRTIVFVEVKTRATDVITKPEEAVDRRKIRNIGMAADSYVKMLNVLDELRFDVISIIGGTKETAQVEHIVDAFNPCLAF</sequence>